<dbReference type="PROSITE" id="PS00387">
    <property type="entry name" value="PPASE"/>
    <property type="match status" value="1"/>
</dbReference>
<name>A0ABD3PP20_9STRA</name>
<dbReference type="CDD" id="cd00412">
    <property type="entry name" value="pyrophosphatase"/>
    <property type="match status" value="1"/>
</dbReference>
<protein>
    <recommendedName>
        <fullName evidence="3">inorganic diphosphatase</fullName>
        <ecNumber evidence="3">3.6.1.1</ecNumber>
    </recommendedName>
</protein>
<evidence type="ECO:0000313" key="8">
    <source>
        <dbReference type="EMBL" id="KAL3789923.1"/>
    </source>
</evidence>
<keyword evidence="4" id="KW-0479">Metal-binding</keyword>
<comment type="cofactor">
    <cofactor evidence="1">
        <name>Mg(2+)</name>
        <dbReference type="ChEBI" id="CHEBI:18420"/>
    </cofactor>
</comment>
<dbReference type="InterPro" id="IPR008162">
    <property type="entry name" value="Pyrophosphatase"/>
</dbReference>
<feature type="compositionally biased region" description="Polar residues" evidence="7">
    <location>
        <begin position="14"/>
        <end position="31"/>
    </location>
</feature>
<dbReference type="EMBL" id="JABMIG020000135">
    <property type="protein sequence ID" value="KAL3789923.1"/>
    <property type="molecule type" value="Genomic_DNA"/>
</dbReference>
<comment type="similarity">
    <text evidence="2">Belongs to the PPase family.</text>
</comment>
<evidence type="ECO:0000256" key="6">
    <source>
        <dbReference type="ARBA" id="ARBA00022842"/>
    </source>
</evidence>
<comment type="caution">
    <text evidence="8">The sequence shown here is derived from an EMBL/GenBank/DDBJ whole genome shotgun (WGS) entry which is preliminary data.</text>
</comment>
<evidence type="ECO:0000256" key="5">
    <source>
        <dbReference type="ARBA" id="ARBA00022801"/>
    </source>
</evidence>
<dbReference type="Pfam" id="PF00719">
    <property type="entry name" value="Pyrophosphatase"/>
    <property type="match status" value="1"/>
</dbReference>
<dbReference type="SUPFAM" id="SSF50324">
    <property type="entry name" value="Inorganic pyrophosphatase"/>
    <property type="match status" value="1"/>
</dbReference>
<dbReference type="Proteomes" id="UP001516023">
    <property type="component" value="Unassembled WGS sequence"/>
</dbReference>
<dbReference type="GO" id="GO:0046872">
    <property type="term" value="F:metal ion binding"/>
    <property type="evidence" value="ECO:0007669"/>
    <property type="project" value="UniProtKB-KW"/>
</dbReference>
<organism evidence="8 9">
    <name type="scientific">Cyclotella cryptica</name>
    <dbReference type="NCBI Taxonomy" id="29204"/>
    <lineage>
        <taxon>Eukaryota</taxon>
        <taxon>Sar</taxon>
        <taxon>Stramenopiles</taxon>
        <taxon>Ochrophyta</taxon>
        <taxon>Bacillariophyta</taxon>
        <taxon>Coscinodiscophyceae</taxon>
        <taxon>Thalassiosirophycidae</taxon>
        <taxon>Stephanodiscales</taxon>
        <taxon>Stephanodiscaceae</taxon>
        <taxon>Cyclotella</taxon>
    </lineage>
</organism>
<dbReference type="AlphaFoldDB" id="A0ABD3PP20"/>
<evidence type="ECO:0000256" key="1">
    <source>
        <dbReference type="ARBA" id="ARBA00001946"/>
    </source>
</evidence>
<gene>
    <name evidence="8" type="ORF">HJC23_010608</name>
</gene>
<evidence type="ECO:0000256" key="7">
    <source>
        <dbReference type="SAM" id="MobiDB-lite"/>
    </source>
</evidence>
<accession>A0ABD3PP20</accession>
<dbReference type="InterPro" id="IPR036649">
    <property type="entry name" value="Pyrophosphatase_sf"/>
</dbReference>
<keyword evidence="5" id="KW-0378">Hydrolase</keyword>
<proteinExistence type="inferred from homology"/>
<sequence length="317" mass="35769">MFAQETHVPLGESISRSLNRASSHGSQSNLALDSHGDENTTEYRIKAVEKTGSSKPISLWHDVTLVHVDPATDRPTPYLNFVCEIPKFSRRVLCFGSAAWNATKKFEIATDEVGNFIKQDEKKGVLREFKKGDIFFNYGCLPRTWEDPTFIHPDAEGCRGDNDPVDVCEIGARIIKTGEIRPVKVLGILCMIDEGEADWKVVTIDAEDKWAPFLNDIDDVEKNLPGTLSAIREWFRTYKIPDGKPPNVFGLDEKFMDKHYALEIIKECNHAWKDLITGEKERALDTCCDEVKGLVRKLSKSNLVDLAPMDDDEAPHF</sequence>
<keyword evidence="9" id="KW-1185">Reference proteome</keyword>
<feature type="region of interest" description="Disordered" evidence="7">
    <location>
        <begin position="1"/>
        <end position="37"/>
    </location>
</feature>
<keyword evidence="6" id="KW-0460">Magnesium</keyword>
<evidence type="ECO:0000256" key="2">
    <source>
        <dbReference type="ARBA" id="ARBA00006220"/>
    </source>
</evidence>
<dbReference type="PANTHER" id="PTHR10286">
    <property type="entry name" value="INORGANIC PYROPHOSPHATASE"/>
    <property type="match status" value="1"/>
</dbReference>
<reference evidence="8 9" key="1">
    <citation type="journal article" date="2020" name="G3 (Bethesda)">
        <title>Improved Reference Genome for Cyclotella cryptica CCMP332, a Model for Cell Wall Morphogenesis, Salinity Adaptation, and Lipid Production in Diatoms (Bacillariophyta).</title>
        <authorList>
            <person name="Roberts W.R."/>
            <person name="Downey K.M."/>
            <person name="Ruck E.C."/>
            <person name="Traller J.C."/>
            <person name="Alverson A.J."/>
        </authorList>
    </citation>
    <scope>NUCLEOTIDE SEQUENCE [LARGE SCALE GENOMIC DNA]</scope>
    <source>
        <strain evidence="8 9">CCMP332</strain>
    </source>
</reference>
<evidence type="ECO:0000256" key="3">
    <source>
        <dbReference type="ARBA" id="ARBA00012146"/>
    </source>
</evidence>
<evidence type="ECO:0000313" key="9">
    <source>
        <dbReference type="Proteomes" id="UP001516023"/>
    </source>
</evidence>
<dbReference type="EC" id="3.6.1.1" evidence="3"/>
<dbReference type="GO" id="GO:0004427">
    <property type="term" value="F:inorganic diphosphate phosphatase activity"/>
    <property type="evidence" value="ECO:0007669"/>
    <property type="project" value="UniProtKB-EC"/>
</dbReference>
<evidence type="ECO:0000256" key="4">
    <source>
        <dbReference type="ARBA" id="ARBA00022723"/>
    </source>
</evidence>
<dbReference type="Gene3D" id="3.90.80.10">
    <property type="entry name" value="Inorganic pyrophosphatase"/>
    <property type="match status" value="1"/>
</dbReference>